<evidence type="ECO:0000313" key="12">
    <source>
        <dbReference type="EMBL" id="KAK0480317.1"/>
    </source>
</evidence>
<feature type="domain" description="Clathrin/coatomer adaptor adaptin-like N-terminal" evidence="11">
    <location>
        <begin position="107"/>
        <end position="205"/>
    </location>
</feature>
<comment type="subcellular location">
    <subcellularLocation>
        <location evidence="2">Endomembrane system</location>
    </subcellularLocation>
    <subcellularLocation>
        <location evidence="1">Membrane</location>
        <topology evidence="1">Multi-pass membrane protein</topology>
    </subcellularLocation>
</comment>
<dbReference type="EMBL" id="JAUEPR010000010">
    <property type="protein sequence ID" value="KAK0480317.1"/>
    <property type="molecule type" value="Genomic_DNA"/>
</dbReference>
<name>A0AA39P9W5_9AGAR</name>
<reference evidence="12" key="1">
    <citation type="submission" date="2023-06" db="EMBL/GenBank/DDBJ databases">
        <authorList>
            <consortium name="Lawrence Berkeley National Laboratory"/>
            <person name="Ahrendt S."/>
            <person name="Sahu N."/>
            <person name="Indic B."/>
            <person name="Wong-Bajracharya J."/>
            <person name="Merenyi Z."/>
            <person name="Ke H.-M."/>
            <person name="Monk M."/>
            <person name="Kocsube S."/>
            <person name="Drula E."/>
            <person name="Lipzen A."/>
            <person name="Balint B."/>
            <person name="Henrissat B."/>
            <person name="Andreopoulos B."/>
            <person name="Martin F.M."/>
            <person name="Harder C.B."/>
            <person name="Rigling D."/>
            <person name="Ford K.L."/>
            <person name="Foster G.D."/>
            <person name="Pangilinan J."/>
            <person name="Papanicolaou A."/>
            <person name="Barry K."/>
            <person name="LaButti K."/>
            <person name="Viragh M."/>
            <person name="Koriabine M."/>
            <person name="Yan M."/>
            <person name="Riley R."/>
            <person name="Champramary S."/>
            <person name="Plett K.L."/>
            <person name="Tsai I.J."/>
            <person name="Slot J."/>
            <person name="Sipos G."/>
            <person name="Plett J."/>
            <person name="Nagy L.G."/>
            <person name="Grigoriev I.V."/>
        </authorList>
    </citation>
    <scope>NUCLEOTIDE SEQUENCE</scope>
    <source>
        <strain evidence="12">ICMP 16352</strain>
    </source>
</reference>
<comment type="similarity">
    <text evidence="4">Belongs to the IFI6/IFI27 family.</text>
</comment>
<keyword evidence="9" id="KW-0472">Membrane</keyword>
<feature type="region of interest" description="Disordered" evidence="10">
    <location>
        <begin position="205"/>
        <end position="226"/>
    </location>
</feature>
<dbReference type="Proteomes" id="UP001175227">
    <property type="component" value="Unassembled WGS sequence"/>
</dbReference>
<dbReference type="GO" id="GO:0016192">
    <property type="term" value="P:vesicle-mediated transport"/>
    <property type="evidence" value="ECO:0007669"/>
    <property type="project" value="InterPro"/>
</dbReference>
<evidence type="ECO:0000256" key="3">
    <source>
        <dbReference type="ARBA" id="ARBA00006613"/>
    </source>
</evidence>
<dbReference type="GO" id="GO:0030117">
    <property type="term" value="C:membrane coat"/>
    <property type="evidence" value="ECO:0007669"/>
    <property type="project" value="InterPro"/>
</dbReference>
<comment type="similarity">
    <text evidence="3">Belongs to the adaptor complexes large subunit family.</text>
</comment>
<evidence type="ECO:0000256" key="8">
    <source>
        <dbReference type="ARBA" id="ARBA00022989"/>
    </source>
</evidence>
<gene>
    <name evidence="12" type="ORF">IW261DRAFT_1477301</name>
</gene>
<evidence type="ECO:0000256" key="5">
    <source>
        <dbReference type="ARBA" id="ARBA00022448"/>
    </source>
</evidence>
<keyword evidence="8" id="KW-1133">Transmembrane helix</keyword>
<evidence type="ECO:0000256" key="10">
    <source>
        <dbReference type="SAM" id="MobiDB-lite"/>
    </source>
</evidence>
<sequence length="226" mass="23418">MPPRVPNWAIGASVVAGVVLTPVIVPAALGIVGFGAAGPVAGTLAAVIQSGIGNVAAGSAFAVAQSIGMGGAIPAGVYAVSGAAAGVAGWAAGRFGGDEPDPTLIRRQLDSSSDKEKLDAMRTLIALMDNGRDVSEYFAEVVKNVTSQILEIRKLVYIYLLKYSGQERELSLRFINTFQRDLNDNDPFIQAMALRVLCGIKAPTTGNTTVPEESKSEDGYSSDGSS</sequence>
<dbReference type="InterPro" id="IPR011989">
    <property type="entry name" value="ARM-like"/>
</dbReference>
<dbReference type="InterPro" id="IPR009311">
    <property type="entry name" value="IFI6/IFI27-like"/>
</dbReference>
<evidence type="ECO:0000256" key="6">
    <source>
        <dbReference type="ARBA" id="ARBA00022692"/>
    </source>
</evidence>
<dbReference type="Gene3D" id="6.10.110.10">
    <property type="match status" value="1"/>
</dbReference>
<proteinExistence type="inferred from homology"/>
<evidence type="ECO:0000256" key="4">
    <source>
        <dbReference type="ARBA" id="ARBA00007262"/>
    </source>
</evidence>
<evidence type="ECO:0000256" key="1">
    <source>
        <dbReference type="ARBA" id="ARBA00004141"/>
    </source>
</evidence>
<dbReference type="Pfam" id="PF01602">
    <property type="entry name" value="Adaptin_N"/>
    <property type="match status" value="1"/>
</dbReference>
<dbReference type="SUPFAM" id="SSF48371">
    <property type="entry name" value="ARM repeat"/>
    <property type="match status" value="1"/>
</dbReference>
<dbReference type="InterPro" id="IPR026739">
    <property type="entry name" value="AP_beta"/>
</dbReference>
<evidence type="ECO:0000256" key="7">
    <source>
        <dbReference type="ARBA" id="ARBA00022927"/>
    </source>
</evidence>
<accession>A0AA39P9W5</accession>
<evidence type="ECO:0000256" key="2">
    <source>
        <dbReference type="ARBA" id="ARBA00004308"/>
    </source>
</evidence>
<keyword evidence="5" id="KW-0813">Transport</keyword>
<dbReference type="InterPro" id="IPR002553">
    <property type="entry name" value="Clathrin/coatomer_adapt-like_N"/>
</dbReference>
<dbReference type="PANTHER" id="PTHR11134">
    <property type="entry name" value="ADAPTOR COMPLEX SUBUNIT BETA FAMILY MEMBER"/>
    <property type="match status" value="1"/>
</dbReference>
<dbReference type="AlphaFoldDB" id="A0AA39P9W5"/>
<evidence type="ECO:0000256" key="9">
    <source>
        <dbReference type="ARBA" id="ARBA00023136"/>
    </source>
</evidence>
<dbReference type="InterPro" id="IPR016024">
    <property type="entry name" value="ARM-type_fold"/>
</dbReference>
<organism evidence="12 13">
    <name type="scientific">Armillaria novae-zelandiae</name>
    <dbReference type="NCBI Taxonomy" id="153914"/>
    <lineage>
        <taxon>Eukaryota</taxon>
        <taxon>Fungi</taxon>
        <taxon>Dikarya</taxon>
        <taxon>Basidiomycota</taxon>
        <taxon>Agaricomycotina</taxon>
        <taxon>Agaricomycetes</taxon>
        <taxon>Agaricomycetidae</taxon>
        <taxon>Agaricales</taxon>
        <taxon>Marasmiineae</taxon>
        <taxon>Physalacriaceae</taxon>
        <taxon>Armillaria</taxon>
    </lineage>
</organism>
<comment type="caution">
    <text evidence="12">The sequence shown here is derived from an EMBL/GenBank/DDBJ whole genome shotgun (WGS) entry which is preliminary data.</text>
</comment>
<evidence type="ECO:0000313" key="13">
    <source>
        <dbReference type="Proteomes" id="UP001175227"/>
    </source>
</evidence>
<keyword evidence="13" id="KW-1185">Reference proteome</keyword>
<keyword evidence="6" id="KW-0812">Transmembrane</keyword>
<dbReference type="GO" id="GO:0012505">
    <property type="term" value="C:endomembrane system"/>
    <property type="evidence" value="ECO:0007669"/>
    <property type="project" value="UniProtKB-SubCell"/>
</dbReference>
<dbReference type="Pfam" id="PF06140">
    <property type="entry name" value="Ifi-6-16"/>
    <property type="match status" value="1"/>
</dbReference>
<dbReference type="Gene3D" id="1.25.10.10">
    <property type="entry name" value="Leucine-rich Repeat Variant"/>
    <property type="match status" value="1"/>
</dbReference>
<dbReference type="InterPro" id="IPR038213">
    <property type="entry name" value="IFI6/IFI27-like_sf"/>
</dbReference>
<evidence type="ECO:0000259" key="11">
    <source>
        <dbReference type="Pfam" id="PF01602"/>
    </source>
</evidence>
<keyword evidence="7" id="KW-0653">Protein transport</keyword>
<dbReference type="GO" id="GO:0006886">
    <property type="term" value="P:intracellular protein transport"/>
    <property type="evidence" value="ECO:0007669"/>
    <property type="project" value="InterPro"/>
</dbReference>
<protein>
    <submittedName>
        <fullName evidence="12">Adaptin N terminal region-domain-containing protein</fullName>
    </submittedName>
</protein>